<keyword evidence="5 8" id="KW-0645">Protease</keyword>
<evidence type="ECO:0000256" key="8">
    <source>
        <dbReference type="RuleBase" id="RU003653"/>
    </source>
</evidence>
<organism evidence="10 11">
    <name type="scientific">Candidatus Terraquivivens tikiterensis</name>
    <dbReference type="NCBI Taxonomy" id="1980982"/>
    <lineage>
        <taxon>Archaea</taxon>
        <taxon>Nitrososphaerota</taxon>
        <taxon>Candidatus Wolframiiraptoraceae</taxon>
        <taxon>Candidatus Terraquivivens</taxon>
    </lineage>
</organism>
<name>A0A2R7Y159_9ARCH</name>
<dbReference type="PRINTS" id="PR00599">
    <property type="entry name" value="MAPEPTIDASE"/>
</dbReference>
<comment type="caution">
    <text evidence="10">The sequence shown here is derived from an EMBL/GenBank/DDBJ whole genome shotgun (WGS) entry which is preliminary data.</text>
</comment>
<dbReference type="InterPro" id="IPR036388">
    <property type="entry name" value="WH-like_DNA-bd_sf"/>
</dbReference>
<dbReference type="GO" id="GO:0004239">
    <property type="term" value="F:initiator methionyl aminopeptidase activity"/>
    <property type="evidence" value="ECO:0007669"/>
    <property type="project" value="UniProtKB-EC"/>
</dbReference>
<keyword evidence="6 8" id="KW-0479">Metal-binding</keyword>
<evidence type="ECO:0000256" key="3">
    <source>
        <dbReference type="ARBA" id="ARBA00001954"/>
    </source>
</evidence>
<keyword evidence="7" id="KW-0378">Hydrolase</keyword>
<evidence type="ECO:0000256" key="4">
    <source>
        <dbReference type="ARBA" id="ARBA00022438"/>
    </source>
</evidence>
<comment type="cofactor">
    <cofactor evidence="2">
        <name>Mn(2+)</name>
        <dbReference type="ChEBI" id="CHEBI:29035"/>
    </cofactor>
</comment>
<dbReference type="AlphaFoldDB" id="A0A2R7Y159"/>
<keyword evidence="4 8" id="KW-0031">Aminopeptidase</keyword>
<dbReference type="Gene3D" id="3.90.230.10">
    <property type="entry name" value="Creatinase/methionine aminopeptidase superfamily"/>
    <property type="match status" value="1"/>
</dbReference>
<sequence>MDEEGLDLLFQAGRIAARVKERVYGLVREGVRLIDVCEAVEEMIESEGGKPAFPCNVCVDEVAAHYSPPPGDFSTVPPNALVKVDMGVHLEGYIVDTAISVSLSGEKQQLVLAAEEALRAAVRFIRAGVRLGDVGATIQQAIQKAGFKPVRNLTGHEISRYSLHGGASIPNIAVPDPRRIAKGAVYAIEPFVCPPRAAGEVVSADAPTIFRLDARRVPTEKLRPDERALLEYIDKSFRGLPYSPRWLSASNVPDPLSVHDRLVRAGRVHKYPVLVEKTGQPVAQAECTVYVEEDGCRVLT</sequence>
<dbReference type="Pfam" id="PF00557">
    <property type="entry name" value="Peptidase_M24"/>
    <property type="match status" value="1"/>
</dbReference>
<evidence type="ECO:0000256" key="1">
    <source>
        <dbReference type="ARBA" id="ARBA00000294"/>
    </source>
</evidence>
<dbReference type="PANTHER" id="PTHR45777:SF2">
    <property type="entry name" value="METHIONINE AMINOPEPTIDASE 2"/>
    <property type="match status" value="1"/>
</dbReference>
<dbReference type="EC" id="3.4.11.18" evidence="8"/>
<dbReference type="SUPFAM" id="SSF46785">
    <property type="entry name" value="Winged helix' DNA-binding domain"/>
    <property type="match status" value="1"/>
</dbReference>
<evidence type="ECO:0000259" key="9">
    <source>
        <dbReference type="Pfam" id="PF00557"/>
    </source>
</evidence>
<dbReference type="Proteomes" id="UP000244066">
    <property type="component" value="Unassembled WGS sequence"/>
</dbReference>
<evidence type="ECO:0000256" key="5">
    <source>
        <dbReference type="ARBA" id="ARBA00022670"/>
    </source>
</evidence>
<dbReference type="InterPro" id="IPR001714">
    <property type="entry name" value="Pept_M24_MAP"/>
</dbReference>
<evidence type="ECO:0000313" key="11">
    <source>
        <dbReference type="Proteomes" id="UP000244066"/>
    </source>
</evidence>
<dbReference type="SUPFAM" id="SSF55920">
    <property type="entry name" value="Creatinase/aminopeptidase"/>
    <property type="match status" value="1"/>
</dbReference>
<comment type="cofactor">
    <cofactor evidence="3">
        <name>Fe(2+)</name>
        <dbReference type="ChEBI" id="CHEBI:29033"/>
    </cofactor>
</comment>
<comment type="function">
    <text evidence="8">Removes the N-terminal methionine from nascent proteins. The N-terminal methionine is often cleaved when the second residue in the primary sequence is small and uncharged (Met-Ala-, Cys, Gly, Pro, Ser, Thr, or Val).</text>
</comment>
<evidence type="ECO:0000313" key="10">
    <source>
        <dbReference type="EMBL" id="PUA31193.1"/>
    </source>
</evidence>
<dbReference type="PANTHER" id="PTHR45777">
    <property type="entry name" value="METHIONINE AMINOPEPTIDASE 2"/>
    <property type="match status" value="1"/>
</dbReference>
<dbReference type="InterPro" id="IPR036005">
    <property type="entry name" value="Creatinase/aminopeptidase-like"/>
</dbReference>
<dbReference type="NCBIfam" id="TIGR00501">
    <property type="entry name" value="met_pdase_II"/>
    <property type="match status" value="1"/>
</dbReference>
<dbReference type="Gene3D" id="1.10.10.10">
    <property type="entry name" value="Winged helix-like DNA-binding domain superfamily/Winged helix DNA-binding domain"/>
    <property type="match status" value="1"/>
</dbReference>
<comment type="similarity">
    <text evidence="8">Belongs to the peptidase M24A family.</text>
</comment>
<evidence type="ECO:0000256" key="6">
    <source>
        <dbReference type="ARBA" id="ARBA00022723"/>
    </source>
</evidence>
<proteinExistence type="inferred from homology"/>
<feature type="domain" description="Peptidase M24" evidence="9">
    <location>
        <begin position="9"/>
        <end position="195"/>
    </location>
</feature>
<comment type="catalytic activity">
    <reaction evidence="1 8">
        <text>Release of N-terminal amino acids, preferentially methionine, from peptides and arylamides.</text>
        <dbReference type="EC" id="3.4.11.18"/>
    </reaction>
</comment>
<dbReference type="GO" id="GO:0005737">
    <property type="term" value="C:cytoplasm"/>
    <property type="evidence" value="ECO:0007669"/>
    <property type="project" value="TreeGrafter"/>
</dbReference>
<evidence type="ECO:0000256" key="2">
    <source>
        <dbReference type="ARBA" id="ARBA00001936"/>
    </source>
</evidence>
<dbReference type="EMBL" id="NDWU01000023">
    <property type="protein sequence ID" value="PUA31193.1"/>
    <property type="molecule type" value="Genomic_DNA"/>
</dbReference>
<dbReference type="InterPro" id="IPR036390">
    <property type="entry name" value="WH_DNA-bd_sf"/>
</dbReference>
<dbReference type="InterPro" id="IPR000994">
    <property type="entry name" value="Pept_M24"/>
</dbReference>
<dbReference type="GO" id="GO:0046872">
    <property type="term" value="F:metal ion binding"/>
    <property type="evidence" value="ECO:0007669"/>
    <property type="project" value="UniProtKB-KW"/>
</dbReference>
<evidence type="ECO:0000256" key="7">
    <source>
        <dbReference type="ARBA" id="ARBA00022801"/>
    </source>
</evidence>
<dbReference type="InterPro" id="IPR050247">
    <property type="entry name" value="Met_Aminopeptidase_Type2"/>
</dbReference>
<reference evidence="10 11" key="1">
    <citation type="submission" date="2017-04" db="EMBL/GenBank/DDBJ databases">
        <title>Draft Aigarchaeota genome from a New Zealand hot spring.</title>
        <authorList>
            <person name="Reysenbach A.-L."/>
            <person name="Donaho J.A."/>
            <person name="Gerhart J."/>
            <person name="Kelley J.F."/>
            <person name="Kouba K."/>
            <person name="Podar M."/>
            <person name="Stott M."/>
        </authorList>
    </citation>
    <scope>NUCLEOTIDE SEQUENCE [LARGE SCALE GENOMIC DNA]</scope>
    <source>
        <strain evidence="10">NZ13_MG1</strain>
    </source>
</reference>
<comment type="cofactor">
    <cofactor evidence="8">
        <name>Co(2+)</name>
        <dbReference type="ChEBI" id="CHEBI:48828"/>
    </cofactor>
    <cofactor evidence="8">
        <name>Zn(2+)</name>
        <dbReference type="ChEBI" id="CHEBI:29105"/>
    </cofactor>
    <cofactor evidence="8">
        <name>Mn(2+)</name>
        <dbReference type="ChEBI" id="CHEBI:29035"/>
    </cofactor>
    <cofactor evidence="8">
        <name>Fe(2+)</name>
        <dbReference type="ChEBI" id="CHEBI:29033"/>
    </cofactor>
    <text evidence="8">Binds 2 divalent metal cations per subunit. Has a high-affinity and a low affinity metal-binding site. The true nature of the physiological cofactor is under debate. The enzyme is active with cobalt, zinc, manganese or divalent iron ions.</text>
</comment>
<dbReference type="GO" id="GO:0070006">
    <property type="term" value="F:metalloaminopeptidase activity"/>
    <property type="evidence" value="ECO:0007669"/>
    <property type="project" value="InterPro"/>
</dbReference>
<protein>
    <recommendedName>
        <fullName evidence="8">Methionine aminopeptidase</fullName>
        <ecNumber evidence="8">3.4.11.18</ecNumber>
    </recommendedName>
</protein>
<accession>A0A2R7Y159</accession>
<dbReference type="GO" id="GO:0006508">
    <property type="term" value="P:proteolysis"/>
    <property type="evidence" value="ECO:0007669"/>
    <property type="project" value="UniProtKB-KW"/>
</dbReference>
<dbReference type="InterPro" id="IPR002468">
    <property type="entry name" value="Pept_M24A_MAP2"/>
</dbReference>
<gene>
    <name evidence="10" type="ORF">B9J98_07280</name>
</gene>